<dbReference type="GO" id="GO:0044038">
    <property type="term" value="P:cell wall macromolecule biosynthetic process"/>
    <property type="evidence" value="ECO:0007669"/>
    <property type="project" value="TreeGrafter"/>
</dbReference>
<dbReference type="PROSITE" id="PS01348">
    <property type="entry name" value="MRAY_2"/>
    <property type="match status" value="1"/>
</dbReference>
<comment type="cofactor">
    <cofactor evidence="7">
        <name>Mg(2+)</name>
        <dbReference type="ChEBI" id="CHEBI:18420"/>
    </cofactor>
</comment>
<evidence type="ECO:0000256" key="6">
    <source>
        <dbReference type="ARBA" id="ARBA00023136"/>
    </source>
</evidence>
<evidence type="ECO:0000256" key="4">
    <source>
        <dbReference type="ARBA" id="ARBA00022692"/>
    </source>
</evidence>
<dbReference type="CDD" id="cd06853">
    <property type="entry name" value="GT_WecA_like"/>
    <property type="match status" value="1"/>
</dbReference>
<evidence type="ECO:0000313" key="10">
    <source>
        <dbReference type="Proteomes" id="UP000706891"/>
    </source>
</evidence>
<dbReference type="Pfam" id="PF00953">
    <property type="entry name" value="Glycos_transf_4"/>
    <property type="match status" value="1"/>
</dbReference>
<dbReference type="RefSeq" id="WP_205104052.1">
    <property type="nucleotide sequence ID" value="NZ_JACJJG010000020.1"/>
</dbReference>
<dbReference type="EMBL" id="JACJJG010000020">
    <property type="protein sequence ID" value="MBM6673368.1"/>
    <property type="molecule type" value="Genomic_DNA"/>
</dbReference>
<keyword evidence="2" id="KW-1003">Cell membrane</keyword>
<dbReference type="PANTHER" id="PTHR22926:SF3">
    <property type="entry name" value="UNDECAPRENYL-PHOSPHATE ALPHA-N-ACETYLGLUCOSAMINYL 1-PHOSPHATE TRANSFERASE"/>
    <property type="match status" value="1"/>
</dbReference>
<evidence type="ECO:0000256" key="3">
    <source>
        <dbReference type="ARBA" id="ARBA00022679"/>
    </source>
</evidence>
<reference evidence="9" key="1">
    <citation type="submission" date="2020-08" db="EMBL/GenBank/DDBJ databases">
        <authorList>
            <person name="Cejkova D."/>
            <person name="Kubasova T."/>
            <person name="Jahodarova E."/>
            <person name="Rychlik I."/>
        </authorList>
    </citation>
    <scope>NUCLEOTIDE SEQUENCE</scope>
    <source>
        <strain evidence="9">An824</strain>
    </source>
</reference>
<dbReference type="AlphaFoldDB" id="A0A938WSN5"/>
<dbReference type="GO" id="GO:0005886">
    <property type="term" value="C:plasma membrane"/>
    <property type="evidence" value="ECO:0007669"/>
    <property type="project" value="UniProtKB-SubCell"/>
</dbReference>
<feature type="binding site" evidence="7">
    <location>
        <position position="163"/>
    </location>
    <ligand>
        <name>Mg(2+)</name>
        <dbReference type="ChEBI" id="CHEBI:18420"/>
    </ligand>
</feature>
<evidence type="ECO:0000256" key="2">
    <source>
        <dbReference type="ARBA" id="ARBA00022475"/>
    </source>
</evidence>
<feature type="transmembrane region" description="Helical" evidence="8">
    <location>
        <begin position="311"/>
        <end position="332"/>
    </location>
</feature>
<keyword evidence="7" id="KW-0460">Magnesium</keyword>
<feature type="transmembrane region" description="Helical" evidence="8">
    <location>
        <begin position="142"/>
        <end position="158"/>
    </location>
</feature>
<dbReference type="Proteomes" id="UP000706891">
    <property type="component" value="Unassembled WGS sequence"/>
</dbReference>
<dbReference type="InterPro" id="IPR000715">
    <property type="entry name" value="Glycosyl_transferase_4"/>
</dbReference>
<feature type="transmembrane region" description="Helical" evidence="8">
    <location>
        <begin position="84"/>
        <end position="101"/>
    </location>
</feature>
<keyword evidence="4 8" id="KW-0812">Transmembrane</keyword>
<feature type="transmembrane region" description="Helical" evidence="8">
    <location>
        <begin position="170"/>
        <end position="187"/>
    </location>
</feature>
<dbReference type="PANTHER" id="PTHR22926">
    <property type="entry name" value="PHOSPHO-N-ACETYLMURAMOYL-PENTAPEPTIDE-TRANSFERASE"/>
    <property type="match status" value="1"/>
</dbReference>
<organism evidence="9 10">
    <name type="scientific">Marseilla massiliensis</name>
    <dbReference type="NCBI Taxonomy" id="1841864"/>
    <lineage>
        <taxon>Bacteria</taxon>
        <taxon>Pseudomonadati</taxon>
        <taxon>Bacteroidota</taxon>
        <taxon>Bacteroidia</taxon>
        <taxon>Bacteroidales</taxon>
        <taxon>Prevotellaceae</taxon>
        <taxon>Marseilla</taxon>
    </lineage>
</organism>
<reference evidence="9" key="2">
    <citation type="journal article" date="2021" name="Sci. Rep.">
        <title>The distribution of antibiotic resistance genes in chicken gut microbiota commensals.</title>
        <authorList>
            <person name="Juricova H."/>
            <person name="Matiasovicova J."/>
            <person name="Kubasova T."/>
            <person name="Cejkova D."/>
            <person name="Rychlik I."/>
        </authorList>
    </citation>
    <scope>NUCLEOTIDE SEQUENCE</scope>
    <source>
        <strain evidence="9">An824</strain>
    </source>
</reference>
<name>A0A938WSN5_9BACT</name>
<keyword evidence="5 8" id="KW-1133">Transmembrane helix</keyword>
<keyword evidence="3 9" id="KW-0808">Transferase</keyword>
<comment type="subcellular location">
    <subcellularLocation>
        <location evidence="1">Cell membrane</location>
        <topology evidence="1">Multi-pass membrane protein</topology>
    </subcellularLocation>
</comment>
<feature type="transmembrane region" description="Helical" evidence="8">
    <location>
        <begin position="193"/>
        <end position="212"/>
    </location>
</feature>
<keyword evidence="10" id="KW-1185">Reference proteome</keyword>
<dbReference type="GO" id="GO:0071555">
    <property type="term" value="P:cell wall organization"/>
    <property type="evidence" value="ECO:0007669"/>
    <property type="project" value="TreeGrafter"/>
</dbReference>
<feature type="transmembrane region" description="Helical" evidence="8">
    <location>
        <begin position="6"/>
        <end position="27"/>
    </location>
</feature>
<evidence type="ECO:0000256" key="7">
    <source>
        <dbReference type="PIRSR" id="PIRSR600715-1"/>
    </source>
</evidence>
<proteinExistence type="predicted"/>
<evidence type="ECO:0000313" key="9">
    <source>
        <dbReference type="EMBL" id="MBM6673368.1"/>
    </source>
</evidence>
<feature type="binding site" evidence="7">
    <location>
        <position position="228"/>
    </location>
    <ligand>
        <name>Mg(2+)</name>
        <dbReference type="ChEBI" id="CHEBI:18420"/>
    </ligand>
</feature>
<feature type="transmembrane region" description="Helical" evidence="8">
    <location>
        <begin position="338"/>
        <end position="356"/>
    </location>
</feature>
<protein>
    <submittedName>
        <fullName evidence="9">Undecaprenyl/decaprenyl-phosphate alpha-N-acetylglucosaminyl 1-phosphate transferase</fullName>
    </submittedName>
</protein>
<evidence type="ECO:0000256" key="8">
    <source>
        <dbReference type="SAM" id="Phobius"/>
    </source>
</evidence>
<comment type="caution">
    <text evidence="9">The sequence shown here is derived from an EMBL/GenBank/DDBJ whole genome shotgun (WGS) entry which is preliminary data.</text>
</comment>
<feature type="transmembrane region" description="Helical" evidence="8">
    <location>
        <begin position="113"/>
        <end position="130"/>
    </location>
</feature>
<keyword evidence="7" id="KW-0479">Metal-binding</keyword>
<dbReference type="GO" id="GO:0016780">
    <property type="term" value="F:phosphotransferase activity, for other substituted phosphate groups"/>
    <property type="evidence" value="ECO:0007669"/>
    <property type="project" value="InterPro"/>
</dbReference>
<dbReference type="GO" id="GO:0046872">
    <property type="term" value="F:metal ion binding"/>
    <property type="evidence" value="ECO:0007669"/>
    <property type="project" value="UniProtKB-KW"/>
</dbReference>
<accession>A0A938WSN5</accession>
<feature type="transmembrane region" description="Helical" evidence="8">
    <location>
        <begin position="224"/>
        <end position="247"/>
    </location>
</feature>
<dbReference type="InterPro" id="IPR018480">
    <property type="entry name" value="PNAcMuramoyl-5peptid_Trfase_CS"/>
</dbReference>
<evidence type="ECO:0000256" key="1">
    <source>
        <dbReference type="ARBA" id="ARBA00004651"/>
    </source>
</evidence>
<feature type="transmembrane region" description="Helical" evidence="8">
    <location>
        <begin position="253"/>
        <end position="272"/>
    </location>
</feature>
<keyword evidence="6 8" id="KW-0472">Membrane</keyword>
<evidence type="ECO:0000256" key="5">
    <source>
        <dbReference type="ARBA" id="ARBA00022989"/>
    </source>
</evidence>
<gene>
    <name evidence="9" type="ORF">H6A34_05715</name>
</gene>
<sequence>MDIYIFWIIGVFTISAICGFIFIPIILNFCKAKKLYDIPNARKIHKNAIPRLGGISFMPSMFIAFAVALAIINSTHRQITINLWSMYFLASIVLIYIMGIVDDILGLPPAIKFIVQIASACLLPISGLYINTLHGFFGIHEIPYHIGFLLTVFIIVFIDNAINLIDGIDGLAASLAILALGGFLYIFASQGIWTYSILIAGLIGVLVAFLYFNLFGNAANNRKIFMGDAGSLTLGFILGFLCVKYTMHNPAIKFYQVIDFIMAFTFILIPMFDTVRVSLVRICHGGSPFKADKRHIHHKFMRAGLSQHQTLTCIIILAVAYIAINAALLNIISNTYVFMIDIAIYISINIMLNYFIRKKETLEAAV</sequence>
<feature type="transmembrane region" description="Helical" evidence="8">
    <location>
        <begin position="48"/>
        <end position="72"/>
    </location>
</feature>
<dbReference type="GO" id="GO:0009103">
    <property type="term" value="P:lipopolysaccharide biosynthetic process"/>
    <property type="evidence" value="ECO:0007669"/>
    <property type="project" value="TreeGrafter"/>
</dbReference>